<dbReference type="GO" id="GO:0032300">
    <property type="term" value="C:mismatch repair complex"/>
    <property type="evidence" value="ECO:0007669"/>
    <property type="project" value="InterPro"/>
</dbReference>
<dbReference type="STRING" id="321763.SAMN04488692_11165"/>
<evidence type="ECO:0000256" key="1">
    <source>
        <dbReference type="ARBA" id="ARBA00006082"/>
    </source>
</evidence>
<dbReference type="OrthoDB" id="9763467at2"/>
<dbReference type="Pfam" id="PF01119">
    <property type="entry name" value="DNA_mis_repair"/>
    <property type="match status" value="1"/>
</dbReference>
<dbReference type="GO" id="GO:0016887">
    <property type="term" value="F:ATP hydrolysis activity"/>
    <property type="evidence" value="ECO:0007669"/>
    <property type="project" value="InterPro"/>
</dbReference>
<dbReference type="InterPro" id="IPR038973">
    <property type="entry name" value="MutL/Mlh/Pms-like"/>
</dbReference>
<evidence type="ECO:0000313" key="8">
    <source>
        <dbReference type="EMBL" id="SDL91549.1"/>
    </source>
</evidence>
<comment type="similarity">
    <text evidence="1 4">Belongs to the DNA mismatch repair MutL/HexB family.</text>
</comment>
<dbReference type="AlphaFoldDB" id="A0A1G9NYS5"/>
<accession>A0A1G9NYS5</accession>
<dbReference type="GO" id="GO:0005524">
    <property type="term" value="F:ATP binding"/>
    <property type="evidence" value="ECO:0007669"/>
    <property type="project" value="InterPro"/>
</dbReference>
<dbReference type="InterPro" id="IPR014790">
    <property type="entry name" value="MutL_C"/>
</dbReference>
<dbReference type="SUPFAM" id="SSF54211">
    <property type="entry name" value="Ribosomal protein S5 domain 2-like"/>
    <property type="match status" value="1"/>
</dbReference>
<name>A0A1G9NYS5_9FIRM</name>
<dbReference type="GO" id="GO:0140664">
    <property type="term" value="F:ATP-dependent DNA damage sensor activity"/>
    <property type="evidence" value="ECO:0007669"/>
    <property type="project" value="InterPro"/>
</dbReference>
<dbReference type="CDD" id="cd00782">
    <property type="entry name" value="MutL_Trans"/>
    <property type="match status" value="1"/>
</dbReference>
<feature type="domain" description="DNA mismatch repair protein S5" evidence="7">
    <location>
        <begin position="213"/>
        <end position="331"/>
    </location>
</feature>
<dbReference type="InterPro" id="IPR042120">
    <property type="entry name" value="MutL_C_dimsub"/>
</dbReference>
<organism evidence="8 9">
    <name type="scientific">Halarsenatibacter silvermanii</name>
    <dbReference type="NCBI Taxonomy" id="321763"/>
    <lineage>
        <taxon>Bacteria</taxon>
        <taxon>Bacillati</taxon>
        <taxon>Bacillota</taxon>
        <taxon>Clostridia</taxon>
        <taxon>Halanaerobiales</taxon>
        <taxon>Halarsenatibacteraceae</taxon>
        <taxon>Halarsenatibacter</taxon>
    </lineage>
</organism>
<keyword evidence="3 4" id="KW-0234">DNA repair</keyword>
<dbReference type="PANTHER" id="PTHR10073">
    <property type="entry name" value="DNA MISMATCH REPAIR PROTEIN MLH, PMS, MUTL"/>
    <property type="match status" value="1"/>
</dbReference>
<comment type="function">
    <text evidence="4">This protein is involved in the repair of mismatches in DNA. It is required for dam-dependent methyl-directed DNA mismatch repair. May act as a 'molecular matchmaker', a protein that promotes the formation of a stable complex between two or more DNA-binding proteins in an ATP-dependent manner without itself being part of a final effector complex.</text>
</comment>
<dbReference type="InterPro" id="IPR020667">
    <property type="entry name" value="DNA_mismatch_repair_MutL"/>
</dbReference>
<dbReference type="Gene3D" id="3.30.565.10">
    <property type="entry name" value="Histidine kinase-like ATPase, C-terminal domain"/>
    <property type="match status" value="1"/>
</dbReference>
<evidence type="ECO:0000256" key="5">
    <source>
        <dbReference type="SAM" id="MobiDB-lite"/>
    </source>
</evidence>
<evidence type="ECO:0000256" key="3">
    <source>
        <dbReference type="ARBA" id="ARBA00023204"/>
    </source>
</evidence>
<dbReference type="Gene3D" id="3.30.1370.100">
    <property type="entry name" value="MutL, C-terminal domain, regulatory subdomain"/>
    <property type="match status" value="1"/>
</dbReference>
<dbReference type="Gene3D" id="3.30.1540.20">
    <property type="entry name" value="MutL, C-terminal domain, dimerisation subdomain"/>
    <property type="match status" value="1"/>
</dbReference>
<dbReference type="InterPro" id="IPR014721">
    <property type="entry name" value="Ribsml_uS5_D2-typ_fold_subgr"/>
</dbReference>
<keyword evidence="9" id="KW-1185">Reference proteome</keyword>
<evidence type="ECO:0000259" key="7">
    <source>
        <dbReference type="SMART" id="SM01340"/>
    </source>
</evidence>
<feature type="domain" description="MutL C-terminal dimerisation" evidence="6">
    <location>
        <begin position="425"/>
        <end position="567"/>
    </location>
</feature>
<feature type="region of interest" description="Disordered" evidence="5">
    <location>
        <begin position="340"/>
        <end position="416"/>
    </location>
</feature>
<dbReference type="InterPro" id="IPR013507">
    <property type="entry name" value="DNA_mismatch_S5_2-like"/>
</dbReference>
<evidence type="ECO:0000256" key="2">
    <source>
        <dbReference type="ARBA" id="ARBA00022763"/>
    </source>
</evidence>
<dbReference type="InterPro" id="IPR042121">
    <property type="entry name" value="MutL_C_regsub"/>
</dbReference>
<dbReference type="SUPFAM" id="SSF118116">
    <property type="entry name" value="DNA mismatch repair protein MutL"/>
    <property type="match status" value="1"/>
</dbReference>
<reference evidence="9" key="1">
    <citation type="submission" date="2016-10" db="EMBL/GenBank/DDBJ databases">
        <authorList>
            <person name="Varghese N."/>
            <person name="Submissions S."/>
        </authorList>
    </citation>
    <scope>NUCLEOTIDE SEQUENCE [LARGE SCALE GENOMIC DNA]</scope>
    <source>
        <strain evidence="9">SLAS-1</strain>
    </source>
</reference>
<evidence type="ECO:0000256" key="4">
    <source>
        <dbReference type="HAMAP-Rule" id="MF_00149"/>
    </source>
</evidence>
<dbReference type="Pfam" id="PF13589">
    <property type="entry name" value="HATPase_c_3"/>
    <property type="match status" value="1"/>
</dbReference>
<dbReference type="CDD" id="cd16926">
    <property type="entry name" value="HATPase_MutL-MLH-PMS-like"/>
    <property type="match status" value="1"/>
</dbReference>
<sequence length="610" mass="69281">MSSKKNEIKKLPRQVRNQISAGEVVKRPASVVKELIENSIDAGADKISVEITEGGREKIMVRDNGIGIPSDKIEEAFERYTTSKIREIDDIHSLETLGFRGEALASIASVSRLKIKSRYQSEKKGTIIKFAGGEKKERKTAGLPVGTEIEVRDLFFNTPARFKHLKKSATEAKQVSRRITAEALAYPEINFSYENDGSERMKTPGDGNLKSVIFHLFGEEIYSELIKVNSSSKILELSGFIAGPKVTRSSRRYEFFFINRRPAINGNLRKGVESGYSEYLNKGKYPLVFLNISINPILTDFNVHPNKKKIKFSRGQEIREIIAGEIEEALKNYEGTKTDINQKRENFNPKNIKKTGYKRESSAEEYHRGRFDFSSGNIKMNDKGEDYKGDNKTDLSLPDGSLNPDNRTNFESEPPAKADNLSRGVIGQLHNLFILYQSRDGLLIIDQHNAHERIIYDKLKSRIDSGKIESEMLITPINLTLSPDEKERLLEISDYLNDLGFSIDNFGPDSYAITAVPLFIKNNQDSDPKETLRRLLEADIKLAPSDIQKELLKYTCCRQAVKEGVSLNIEEMKRICRKLFETSNPHLCPHKRPIIINYSLDHLKDEVERP</sequence>
<evidence type="ECO:0000259" key="6">
    <source>
        <dbReference type="SMART" id="SM00853"/>
    </source>
</evidence>
<dbReference type="SMART" id="SM00853">
    <property type="entry name" value="MutL_C"/>
    <property type="match status" value="1"/>
</dbReference>
<dbReference type="HAMAP" id="MF_00149">
    <property type="entry name" value="DNA_mis_repair"/>
    <property type="match status" value="1"/>
</dbReference>
<proteinExistence type="inferred from homology"/>
<protein>
    <recommendedName>
        <fullName evidence="4">DNA mismatch repair protein MutL</fullName>
    </recommendedName>
</protein>
<keyword evidence="2 4" id="KW-0227">DNA damage</keyword>
<dbReference type="InterPro" id="IPR020568">
    <property type="entry name" value="Ribosomal_Su5_D2-typ_SF"/>
</dbReference>
<dbReference type="InterPro" id="IPR014762">
    <property type="entry name" value="DNA_mismatch_repair_CS"/>
</dbReference>
<dbReference type="InterPro" id="IPR036890">
    <property type="entry name" value="HATPase_C_sf"/>
</dbReference>
<dbReference type="NCBIfam" id="TIGR00585">
    <property type="entry name" value="mutl"/>
    <property type="match status" value="1"/>
</dbReference>
<dbReference type="FunFam" id="3.30.565.10:FF:000003">
    <property type="entry name" value="DNA mismatch repair endonuclease MutL"/>
    <property type="match status" value="1"/>
</dbReference>
<dbReference type="GO" id="GO:0006298">
    <property type="term" value="P:mismatch repair"/>
    <property type="evidence" value="ECO:0007669"/>
    <property type="project" value="UniProtKB-UniRule"/>
</dbReference>
<feature type="compositionally biased region" description="Basic and acidic residues" evidence="5">
    <location>
        <begin position="357"/>
        <end position="371"/>
    </location>
</feature>
<feature type="compositionally biased region" description="Basic and acidic residues" evidence="5">
    <location>
        <begin position="380"/>
        <end position="393"/>
    </location>
</feature>
<gene>
    <name evidence="4" type="primary">mutL</name>
    <name evidence="8" type="ORF">SAMN04488692_11165</name>
</gene>
<dbReference type="SUPFAM" id="SSF55874">
    <property type="entry name" value="ATPase domain of HSP90 chaperone/DNA topoisomerase II/histidine kinase"/>
    <property type="match status" value="1"/>
</dbReference>
<dbReference type="PROSITE" id="PS00058">
    <property type="entry name" value="DNA_MISMATCH_REPAIR_1"/>
    <property type="match status" value="1"/>
</dbReference>
<dbReference type="PANTHER" id="PTHR10073:SF12">
    <property type="entry name" value="DNA MISMATCH REPAIR PROTEIN MLH1"/>
    <property type="match status" value="1"/>
</dbReference>
<dbReference type="Proteomes" id="UP000199476">
    <property type="component" value="Unassembled WGS sequence"/>
</dbReference>
<dbReference type="RefSeq" id="WP_159429858.1">
    <property type="nucleotide sequence ID" value="NZ_FNGO01000011.1"/>
</dbReference>
<dbReference type="EMBL" id="FNGO01000011">
    <property type="protein sequence ID" value="SDL91549.1"/>
    <property type="molecule type" value="Genomic_DNA"/>
</dbReference>
<evidence type="ECO:0000313" key="9">
    <source>
        <dbReference type="Proteomes" id="UP000199476"/>
    </source>
</evidence>
<dbReference type="Pfam" id="PF08676">
    <property type="entry name" value="MutL_C"/>
    <property type="match status" value="1"/>
</dbReference>
<dbReference type="Gene3D" id="3.30.230.10">
    <property type="match status" value="1"/>
</dbReference>
<dbReference type="InterPro" id="IPR002099">
    <property type="entry name" value="MutL/Mlh/PMS"/>
</dbReference>
<dbReference type="SMART" id="SM01340">
    <property type="entry name" value="DNA_mis_repair"/>
    <property type="match status" value="1"/>
</dbReference>
<dbReference type="InterPro" id="IPR037198">
    <property type="entry name" value="MutL_C_sf"/>
</dbReference>
<dbReference type="GO" id="GO:0030983">
    <property type="term" value="F:mismatched DNA binding"/>
    <property type="evidence" value="ECO:0007669"/>
    <property type="project" value="InterPro"/>
</dbReference>